<reference evidence="3" key="1">
    <citation type="journal article" date="2019" name="Int. J. Syst. Evol. Microbiol.">
        <title>The Global Catalogue of Microorganisms (GCM) 10K type strain sequencing project: providing services to taxonomists for standard genome sequencing and annotation.</title>
        <authorList>
            <consortium name="The Broad Institute Genomics Platform"/>
            <consortium name="The Broad Institute Genome Sequencing Center for Infectious Disease"/>
            <person name="Wu L."/>
            <person name="Ma J."/>
        </authorList>
    </citation>
    <scope>NUCLEOTIDE SEQUENCE [LARGE SCALE GENOMIC DNA]</scope>
    <source>
        <strain evidence="3">JCM 1490</strain>
    </source>
</reference>
<proteinExistence type="predicted"/>
<protein>
    <recommendedName>
        <fullName evidence="1">Tetracyclin repressor-like C-terminal group 31 domain-containing protein</fullName>
    </recommendedName>
</protein>
<evidence type="ECO:0000313" key="2">
    <source>
        <dbReference type="EMBL" id="MFC7403888.1"/>
    </source>
</evidence>
<dbReference type="Proteomes" id="UP001596455">
    <property type="component" value="Unassembled WGS sequence"/>
</dbReference>
<keyword evidence="3" id="KW-1185">Reference proteome</keyword>
<feature type="domain" description="Tetracyclin repressor-like C-terminal group 31" evidence="1">
    <location>
        <begin position="2"/>
        <end position="74"/>
    </location>
</feature>
<dbReference type="InterPro" id="IPR041583">
    <property type="entry name" value="TetR_C_31"/>
</dbReference>
<comment type="caution">
    <text evidence="2">The sequence shown here is derived from an EMBL/GenBank/DDBJ whole genome shotgun (WGS) entry which is preliminary data.</text>
</comment>
<organism evidence="2 3">
    <name type="scientific">Georgenia alba</name>
    <dbReference type="NCBI Taxonomy" id="2233858"/>
    <lineage>
        <taxon>Bacteria</taxon>
        <taxon>Bacillati</taxon>
        <taxon>Actinomycetota</taxon>
        <taxon>Actinomycetes</taxon>
        <taxon>Micrococcales</taxon>
        <taxon>Bogoriellaceae</taxon>
        <taxon>Georgenia</taxon>
    </lineage>
</organism>
<evidence type="ECO:0000313" key="3">
    <source>
        <dbReference type="Proteomes" id="UP001596455"/>
    </source>
</evidence>
<dbReference type="EMBL" id="JBHTCQ010000001">
    <property type="protein sequence ID" value="MFC7403888.1"/>
    <property type="molecule type" value="Genomic_DNA"/>
</dbReference>
<name>A0ABW2Q627_9MICO</name>
<accession>A0ABW2Q627</accession>
<gene>
    <name evidence="2" type="ORF">ACFQQL_02100</name>
</gene>
<dbReference type="Gene3D" id="1.10.357.10">
    <property type="entry name" value="Tetracycline Repressor, domain 2"/>
    <property type="match status" value="1"/>
</dbReference>
<dbReference type="Pfam" id="PF17940">
    <property type="entry name" value="TetR_C_31"/>
    <property type="match status" value="1"/>
</dbReference>
<evidence type="ECO:0000259" key="1">
    <source>
        <dbReference type="Pfam" id="PF17940"/>
    </source>
</evidence>
<sequence>MFQFEMIVEATRRHELREPIRALYRRYTVALGTDSNRDPALSRALFASLDGLMLQFFSHAITADELRDAVRALAAAVRS</sequence>
<dbReference type="RefSeq" id="WP_382393756.1">
    <property type="nucleotide sequence ID" value="NZ_JBHTCQ010000001.1"/>
</dbReference>